<organism evidence="1 2">
    <name type="scientific">Leptospira interrogans str. 2002000626</name>
    <dbReference type="NCBI Taxonomy" id="996803"/>
    <lineage>
        <taxon>Bacteria</taxon>
        <taxon>Pseudomonadati</taxon>
        <taxon>Spirochaetota</taxon>
        <taxon>Spirochaetia</taxon>
        <taxon>Leptospirales</taxon>
        <taxon>Leptospiraceae</taxon>
        <taxon>Leptospira</taxon>
    </lineage>
</organism>
<sequence>MDVFLNASYIPAVLFTIILRERGKVFVKLQFRWVCILGSDCFLLF</sequence>
<dbReference type="Proteomes" id="UP000012329">
    <property type="component" value="Unassembled WGS sequence"/>
</dbReference>
<dbReference type="AlphaFoldDB" id="A0A829DC92"/>
<reference evidence="1 2" key="1">
    <citation type="submission" date="2013-02" db="EMBL/GenBank/DDBJ databases">
        <authorList>
            <person name="Harkins D.M."/>
            <person name="Durkin A.S."/>
            <person name="Brinkac L.M."/>
            <person name="Haft D.H."/>
            <person name="Selengut J.D."/>
            <person name="Sanka R."/>
            <person name="DePew J."/>
            <person name="Purushe J."/>
            <person name="Whelen A.C."/>
            <person name="Vinetz J.M."/>
            <person name="Sutton G.G."/>
            <person name="Nierman W.C."/>
            <person name="Fouts D.E."/>
        </authorList>
    </citation>
    <scope>NUCLEOTIDE SEQUENCE [LARGE SCALE GENOMIC DNA]</scope>
    <source>
        <strain evidence="1 2">2002000626</strain>
    </source>
</reference>
<protein>
    <submittedName>
        <fullName evidence="1">Uncharacterized protein</fullName>
    </submittedName>
</protein>
<proteinExistence type="predicted"/>
<name>A0A829DC92_LEPIR</name>
<dbReference type="EMBL" id="AFJL02000022">
    <property type="protein sequence ID" value="EMY06675.1"/>
    <property type="molecule type" value="Genomic_DNA"/>
</dbReference>
<comment type="caution">
    <text evidence="1">The sequence shown here is derived from an EMBL/GenBank/DDBJ whole genome shotgun (WGS) entry which is preliminary data.</text>
</comment>
<evidence type="ECO:0000313" key="1">
    <source>
        <dbReference type="EMBL" id="EMY06675.1"/>
    </source>
</evidence>
<evidence type="ECO:0000313" key="2">
    <source>
        <dbReference type="Proteomes" id="UP000012329"/>
    </source>
</evidence>
<accession>A0A829DC92</accession>
<gene>
    <name evidence="1" type="ORF">LEP1GSC029_3996</name>
</gene>